<dbReference type="PRINTS" id="PR00105">
    <property type="entry name" value="C5METTRFRASE"/>
</dbReference>
<dbReference type="PANTHER" id="PTHR10629:SF52">
    <property type="entry name" value="DNA (CYTOSINE-5)-METHYLTRANSFERASE 1"/>
    <property type="match status" value="1"/>
</dbReference>
<keyword evidence="2 7" id="KW-0489">Methyltransferase</keyword>
<accession>A0A380MJT6</accession>
<evidence type="ECO:0000256" key="5">
    <source>
        <dbReference type="ARBA" id="ARBA00022747"/>
    </source>
</evidence>
<dbReference type="PANTHER" id="PTHR10629">
    <property type="entry name" value="CYTOSINE-SPECIFIC METHYLTRANSFERASE"/>
    <property type="match status" value="1"/>
</dbReference>
<organism evidence="9 10">
    <name type="scientific">Suttonella indologenes</name>
    <dbReference type="NCBI Taxonomy" id="13276"/>
    <lineage>
        <taxon>Bacteria</taxon>
        <taxon>Pseudomonadati</taxon>
        <taxon>Pseudomonadota</taxon>
        <taxon>Gammaproteobacteria</taxon>
        <taxon>Cardiobacteriales</taxon>
        <taxon>Cardiobacteriaceae</taxon>
        <taxon>Suttonella</taxon>
    </lineage>
</organism>
<comment type="catalytic activity">
    <reaction evidence="6">
        <text>a 2'-deoxycytidine in DNA + S-adenosyl-L-methionine = a 5-methyl-2'-deoxycytidine in DNA + S-adenosyl-L-homocysteine + H(+)</text>
        <dbReference type="Rhea" id="RHEA:13681"/>
        <dbReference type="Rhea" id="RHEA-COMP:11369"/>
        <dbReference type="Rhea" id="RHEA-COMP:11370"/>
        <dbReference type="ChEBI" id="CHEBI:15378"/>
        <dbReference type="ChEBI" id="CHEBI:57856"/>
        <dbReference type="ChEBI" id="CHEBI:59789"/>
        <dbReference type="ChEBI" id="CHEBI:85452"/>
        <dbReference type="ChEBI" id="CHEBI:85454"/>
        <dbReference type="EC" id="2.1.1.37"/>
    </reaction>
</comment>
<dbReference type="Proteomes" id="UP000254575">
    <property type="component" value="Unassembled WGS sequence"/>
</dbReference>
<keyword evidence="5" id="KW-0680">Restriction system</keyword>
<comment type="similarity">
    <text evidence="7 8">Belongs to the class I-like SAM-binding methyltransferase superfamily. C5-methyltransferase family.</text>
</comment>
<dbReference type="GO" id="GO:0009307">
    <property type="term" value="P:DNA restriction-modification system"/>
    <property type="evidence" value="ECO:0007669"/>
    <property type="project" value="UniProtKB-KW"/>
</dbReference>
<dbReference type="NCBIfam" id="TIGR00675">
    <property type="entry name" value="dcm"/>
    <property type="match status" value="1"/>
</dbReference>
<evidence type="ECO:0000256" key="1">
    <source>
        <dbReference type="ARBA" id="ARBA00011975"/>
    </source>
</evidence>
<sequence>MKNNTLKTVDLKAVDFFCGGGGMSYGLQQAGIRILAGIDYEINCKETYETNIENAKFIHANVFELGEKELESKLKLSQSDDDLILVGCSPCQYWSVIRTSKEKSEKSKSLLSEFQRFVEYFVPGYVVVENVPGIFSRQKESGLDVFVDKLESLGYTVHFGIHNTQHYNVPQSRKRFTLIANRVSEDKLEPLESQDKILTVRDVLGENNDFPKITAGHQDDTDYMHSCAGLSEINLQRLKLIPKDGGDRFAFADHPDLQLKCFVGKDDCFRDTFGRLWWDKPSPTITTKFFSVSNGRFVHPEEDRALSLREGATLQSFPKTYIFKASSRDKIARLIGNAVPPKYAEQIGKAIINNSLEKQ</sequence>
<dbReference type="EMBL" id="UHIA01000002">
    <property type="protein sequence ID" value="SUO90231.1"/>
    <property type="molecule type" value="Genomic_DNA"/>
</dbReference>
<name>A0A380MJT6_9GAMM</name>
<dbReference type="Pfam" id="PF00145">
    <property type="entry name" value="DNA_methylase"/>
    <property type="match status" value="1"/>
</dbReference>
<dbReference type="GO" id="GO:0003677">
    <property type="term" value="F:DNA binding"/>
    <property type="evidence" value="ECO:0007669"/>
    <property type="project" value="TreeGrafter"/>
</dbReference>
<keyword evidence="3 7" id="KW-0808">Transferase</keyword>
<dbReference type="EC" id="2.1.1.37" evidence="1"/>
<proteinExistence type="inferred from homology"/>
<keyword evidence="4 7" id="KW-0949">S-adenosyl-L-methionine</keyword>
<feature type="active site" evidence="7">
    <location>
        <position position="91"/>
    </location>
</feature>
<dbReference type="OrthoDB" id="9813719at2"/>
<evidence type="ECO:0000256" key="6">
    <source>
        <dbReference type="ARBA" id="ARBA00047422"/>
    </source>
</evidence>
<evidence type="ECO:0000313" key="10">
    <source>
        <dbReference type="Proteomes" id="UP000254575"/>
    </source>
</evidence>
<reference evidence="9 10" key="1">
    <citation type="submission" date="2018-06" db="EMBL/GenBank/DDBJ databases">
        <authorList>
            <consortium name="Pathogen Informatics"/>
            <person name="Doyle S."/>
        </authorList>
    </citation>
    <scope>NUCLEOTIDE SEQUENCE [LARGE SCALE GENOMIC DNA]</scope>
    <source>
        <strain evidence="9 10">NCTC10717</strain>
    </source>
</reference>
<dbReference type="InterPro" id="IPR001525">
    <property type="entry name" value="C5_MeTfrase"/>
</dbReference>
<evidence type="ECO:0000256" key="2">
    <source>
        <dbReference type="ARBA" id="ARBA00022603"/>
    </source>
</evidence>
<dbReference type="GO" id="GO:0044027">
    <property type="term" value="P:negative regulation of gene expression via chromosomal CpG island methylation"/>
    <property type="evidence" value="ECO:0007669"/>
    <property type="project" value="TreeGrafter"/>
</dbReference>
<dbReference type="GO" id="GO:0003886">
    <property type="term" value="F:DNA (cytosine-5-)-methyltransferase activity"/>
    <property type="evidence" value="ECO:0007669"/>
    <property type="project" value="UniProtKB-EC"/>
</dbReference>
<dbReference type="GO" id="GO:0032259">
    <property type="term" value="P:methylation"/>
    <property type="evidence" value="ECO:0007669"/>
    <property type="project" value="UniProtKB-KW"/>
</dbReference>
<evidence type="ECO:0000256" key="7">
    <source>
        <dbReference type="PROSITE-ProRule" id="PRU01016"/>
    </source>
</evidence>
<dbReference type="AlphaFoldDB" id="A0A380MJT6"/>
<dbReference type="SUPFAM" id="SSF53335">
    <property type="entry name" value="S-adenosyl-L-methionine-dependent methyltransferases"/>
    <property type="match status" value="1"/>
</dbReference>
<evidence type="ECO:0000313" key="9">
    <source>
        <dbReference type="EMBL" id="SUO90231.1"/>
    </source>
</evidence>
<dbReference type="InterPro" id="IPR050390">
    <property type="entry name" value="C5-Methyltransferase"/>
</dbReference>
<evidence type="ECO:0000256" key="4">
    <source>
        <dbReference type="ARBA" id="ARBA00022691"/>
    </source>
</evidence>
<dbReference type="InterPro" id="IPR029063">
    <property type="entry name" value="SAM-dependent_MTases_sf"/>
</dbReference>
<evidence type="ECO:0000256" key="8">
    <source>
        <dbReference type="RuleBase" id="RU000416"/>
    </source>
</evidence>
<gene>
    <name evidence="9" type="primary">haeIIIM</name>
    <name evidence="9" type="ORF">NCTC10717_00026</name>
</gene>
<keyword evidence="10" id="KW-1185">Reference proteome</keyword>
<protein>
    <recommendedName>
        <fullName evidence="1">DNA (cytosine-5-)-methyltransferase</fullName>
        <ecNumber evidence="1">2.1.1.37</ecNumber>
    </recommendedName>
</protein>
<evidence type="ECO:0000256" key="3">
    <source>
        <dbReference type="ARBA" id="ARBA00022679"/>
    </source>
</evidence>
<dbReference type="Gene3D" id="3.90.120.10">
    <property type="entry name" value="DNA Methylase, subunit A, domain 2"/>
    <property type="match status" value="1"/>
</dbReference>
<dbReference type="RefSeq" id="WP_115217368.1">
    <property type="nucleotide sequence ID" value="NZ_UHIA01000002.1"/>
</dbReference>
<dbReference type="PROSITE" id="PS51679">
    <property type="entry name" value="SAM_MT_C5"/>
    <property type="match status" value="1"/>
</dbReference>
<dbReference type="Gene3D" id="3.40.50.150">
    <property type="entry name" value="Vaccinia Virus protein VP39"/>
    <property type="match status" value="1"/>
</dbReference>
<dbReference type="REBASE" id="419371">
    <property type="entry name" value="M.Sin10717ORF26P"/>
</dbReference>